<dbReference type="PANTHER" id="PTHR13382">
    <property type="entry name" value="MITOCHONDRIAL ATP SYNTHASE COUPLING FACTOR B"/>
    <property type="match status" value="1"/>
</dbReference>
<organism evidence="1">
    <name type="scientific">Anthurium amnicola</name>
    <dbReference type="NCBI Taxonomy" id="1678845"/>
    <lineage>
        <taxon>Eukaryota</taxon>
        <taxon>Viridiplantae</taxon>
        <taxon>Streptophyta</taxon>
        <taxon>Embryophyta</taxon>
        <taxon>Tracheophyta</taxon>
        <taxon>Spermatophyta</taxon>
        <taxon>Magnoliopsida</taxon>
        <taxon>Liliopsida</taxon>
        <taxon>Araceae</taxon>
        <taxon>Pothoideae</taxon>
        <taxon>Potheae</taxon>
        <taxon>Anthurium</taxon>
    </lineage>
</organism>
<dbReference type="InterPro" id="IPR050648">
    <property type="entry name" value="F-box_LRR-repeat"/>
</dbReference>
<evidence type="ECO:0000313" key="1">
    <source>
        <dbReference type="EMBL" id="JAT62845.1"/>
    </source>
</evidence>
<proteinExistence type="predicted"/>
<dbReference type="GO" id="GO:0005737">
    <property type="term" value="C:cytoplasm"/>
    <property type="evidence" value="ECO:0007669"/>
    <property type="project" value="TreeGrafter"/>
</dbReference>
<dbReference type="AlphaFoldDB" id="A0A1D1Z7H9"/>
<dbReference type="SUPFAM" id="SSF52047">
    <property type="entry name" value="RNI-like"/>
    <property type="match status" value="1"/>
</dbReference>
<reference evidence="1" key="1">
    <citation type="submission" date="2015-07" db="EMBL/GenBank/DDBJ databases">
        <title>Transcriptome Assembly of Anthurium amnicola.</title>
        <authorList>
            <person name="Suzuki J."/>
        </authorList>
    </citation>
    <scope>NUCLEOTIDE SEQUENCE</scope>
</reference>
<gene>
    <name evidence="1" type="primary">Fbxl20_3</name>
    <name evidence="1" type="ORF">g.42428</name>
</gene>
<accession>A0A1D1Z7H9</accession>
<dbReference type="Gene3D" id="3.80.10.10">
    <property type="entry name" value="Ribonuclease Inhibitor"/>
    <property type="match status" value="1"/>
</dbReference>
<dbReference type="EMBL" id="GDJX01005091">
    <property type="protein sequence ID" value="JAT62845.1"/>
    <property type="molecule type" value="Transcribed_RNA"/>
</dbReference>
<name>A0A1D1Z7H9_9ARAE</name>
<dbReference type="PANTHER" id="PTHR13382:SF67">
    <property type="entry name" value="SCF E3 UBIQUITIN LIGASE COMPLEX F-BOX PROTEIN POF2"/>
    <property type="match status" value="1"/>
</dbReference>
<sequence length="411" mass="45118">AVWQRKYRKKFHGHGSRVFLLAPLRWTGAVVRVLGSSSARCLCSSSPRRSSLSDVVLFYMEKEKFDAAAEITPAVTKLNLKPPPAGAIASSGFPSSSIYGSAFPRISPRRLVSLCIGVLGQHFDVILPDLTDISVILPANIKMAMAAIARRRKLLDDDVLNALVDDSLDILDISGSDVTDLGLTKAAQICPNLRAVDISKCSKITVLGVSALVSQCHFLEILRCGGCTRSENTARRCLSILVPKLNTVEEESWEDLDNTSIVDGAQSLRWLVWPNIDPESKQRLATECPRIVVNPLPSPLSLRGTEVPHEALPGLALDEPCIEDIDPKAWAVSYAARSIILPVVSDGSPELSVAEKFRLAFVERDLRLAPKRAKNVRQRQRRAEREWAMGSADAKSIILASKFRKSPQNRI</sequence>
<dbReference type="InterPro" id="IPR032675">
    <property type="entry name" value="LRR_dom_sf"/>
</dbReference>
<protein>
    <submittedName>
        <fullName evidence="1">F-box/LRR-repeat protein 20</fullName>
    </submittedName>
</protein>
<feature type="non-terminal residue" evidence="1">
    <location>
        <position position="1"/>
    </location>
</feature>